<accession>A0A9Q0L3H0</accession>
<dbReference type="AlphaFoldDB" id="A0A9Q0L3H0"/>
<protein>
    <submittedName>
        <fullName evidence="1">Uncharacterized protein</fullName>
    </submittedName>
</protein>
<organism evidence="1 2">
    <name type="scientific">Protea cynaroides</name>
    <dbReference type="NCBI Taxonomy" id="273540"/>
    <lineage>
        <taxon>Eukaryota</taxon>
        <taxon>Viridiplantae</taxon>
        <taxon>Streptophyta</taxon>
        <taxon>Embryophyta</taxon>
        <taxon>Tracheophyta</taxon>
        <taxon>Spermatophyta</taxon>
        <taxon>Magnoliopsida</taxon>
        <taxon>Proteales</taxon>
        <taxon>Proteaceae</taxon>
        <taxon>Protea</taxon>
    </lineage>
</organism>
<dbReference type="Proteomes" id="UP001141806">
    <property type="component" value="Unassembled WGS sequence"/>
</dbReference>
<keyword evidence="2" id="KW-1185">Reference proteome</keyword>
<sequence length="114" mass="12781">MEKEATVIRSALGSKASVLDEITLAGPGGSATRFSGMDQQQGSVELVMVVDIRQKSQFSSIAFSCYFVHVQKLDLHKLDLHLFLWIGSYPTLLQQIIWFLNPHYIVCRLGLLVE</sequence>
<gene>
    <name evidence="1" type="ORF">NE237_032026</name>
</gene>
<proteinExistence type="predicted"/>
<name>A0A9Q0L3H0_9MAGN</name>
<evidence type="ECO:0000313" key="1">
    <source>
        <dbReference type="EMBL" id="KAJ4981189.1"/>
    </source>
</evidence>
<reference evidence="1" key="1">
    <citation type="journal article" date="2023" name="Plant J.">
        <title>The genome of the king protea, Protea cynaroides.</title>
        <authorList>
            <person name="Chang J."/>
            <person name="Duong T.A."/>
            <person name="Schoeman C."/>
            <person name="Ma X."/>
            <person name="Roodt D."/>
            <person name="Barker N."/>
            <person name="Li Z."/>
            <person name="Van de Peer Y."/>
            <person name="Mizrachi E."/>
        </authorList>
    </citation>
    <scope>NUCLEOTIDE SEQUENCE</scope>
    <source>
        <tissue evidence="1">Young leaves</tissue>
    </source>
</reference>
<evidence type="ECO:0000313" key="2">
    <source>
        <dbReference type="Proteomes" id="UP001141806"/>
    </source>
</evidence>
<comment type="caution">
    <text evidence="1">The sequence shown here is derived from an EMBL/GenBank/DDBJ whole genome shotgun (WGS) entry which is preliminary data.</text>
</comment>
<dbReference type="EMBL" id="JAMYWD010000001">
    <property type="protein sequence ID" value="KAJ4981189.1"/>
    <property type="molecule type" value="Genomic_DNA"/>
</dbReference>